<keyword evidence="7" id="KW-1185">Reference proteome</keyword>
<feature type="domain" description="GCM" evidence="5">
    <location>
        <begin position="149"/>
        <end position="311"/>
    </location>
</feature>
<dbReference type="CDD" id="cd15489">
    <property type="entry name" value="PHD_SF"/>
    <property type="match status" value="1"/>
</dbReference>
<dbReference type="SMART" id="SM00249">
    <property type="entry name" value="PHD"/>
    <property type="match status" value="1"/>
</dbReference>
<comment type="caution">
    <text evidence="6">The sequence shown here is derived from an EMBL/GenBank/DDBJ whole genome shotgun (WGS) entry which is preliminary data.</text>
</comment>
<reference evidence="6" key="1">
    <citation type="submission" date="2023-03" db="EMBL/GenBank/DDBJ databases">
        <title>Massive genome expansion in bonnet fungi (Mycena s.s.) driven by repeated elements and novel gene families across ecological guilds.</title>
        <authorList>
            <consortium name="Lawrence Berkeley National Laboratory"/>
            <person name="Harder C.B."/>
            <person name="Miyauchi S."/>
            <person name="Viragh M."/>
            <person name="Kuo A."/>
            <person name="Thoen E."/>
            <person name="Andreopoulos B."/>
            <person name="Lu D."/>
            <person name="Skrede I."/>
            <person name="Drula E."/>
            <person name="Henrissat B."/>
            <person name="Morin E."/>
            <person name="Kohler A."/>
            <person name="Barry K."/>
            <person name="LaButti K."/>
            <person name="Morin E."/>
            <person name="Salamov A."/>
            <person name="Lipzen A."/>
            <person name="Mereny Z."/>
            <person name="Hegedus B."/>
            <person name="Baldrian P."/>
            <person name="Stursova M."/>
            <person name="Weitz H."/>
            <person name="Taylor A."/>
            <person name="Grigoriev I.V."/>
            <person name="Nagy L.G."/>
            <person name="Martin F."/>
            <person name="Kauserud H."/>
        </authorList>
    </citation>
    <scope>NUCLEOTIDE SEQUENCE</scope>
    <source>
        <strain evidence="6">9144</strain>
    </source>
</reference>
<feature type="compositionally biased region" description="Basic and acidic residues" evidence="4">
    <location>
        <begin position="1619"/>
        <end position="1628"/>
    </location>
</feature>
<protein>
    <recommendedName>
        <fullName evidence="5">GCM domain-containing protein</fullName>
    </recommendedName>
</protein>
<accession>A0AAD6Y772</accession>
<feature type="compositionally biased region" description="Low complexity" evidence="4">
    <location>
        <begin position="764"/>
        <end position="777"/>
    </location>
</feature>
<dbReference type="Proteomes" id="UP001219525">
    <property type="component" value="Unassembled WGS sequence"/>
</dbReference>
<evidence type="ECO:0000256" key="1">
    <source>
        <dbReference type="ARBA" id="ARBA00022723"/>
    </source>
</evidence>
<dbReference type="InterPro" id="IPR036115">
    <property type="entry name" value="GCM_dom_sf"/>
</dbReference>
<feature type="region of interest" description="Disordered" evidence="4">
    <location>
        <begin position="747"/>
        <end position="810"/>
    </location>
</feature>
<dbReference type="InterPro" id="IPR003902">
    <property type="entry name" value="Tscrpt_reg_GCM"/>
</dbReference>
<feature type="compositionally biased region" description="Acidic residues" evidence="4">
    <location>
        <begin position="1642"/>
        <end position="1653"/>
    </location>
</feature>
<evidence type="ECO:0000256" key="3">
    <source>
        <dbReference type="ARBA" id="ARBA00022833"/>
    </source>
</evidence>
<evidence type="ECO:0000313" key="6">
    <source>
        <dbReference type="EMBL" id="KAJ7194389.1"/>
    </source>
</evidence>
<evidence type="ECO:0000256" key="2">
    <source>
        <dbReference type="ARBA" id="ARBA00022771"/>
    </source>
</evidence>
<organism evidence="6 7">
    <name type="scientific">Mycena pura</name>
    <dbReference type="NCBI Taxonomy" id="153505"/>
    <lineage>
        <taxon>Eukaryota</taxon>
        <taxon>Fungi</taxon>
        <taxon>Dikarya</taxon>
        <taxon>Basidiomycota</taxon>
        <taxon>Agaricomycotina</taxon>
        <taxon>Agaricomycetes</taxon>
        <taxon>Agaricomycetidae</taxon>
        <taxon>Agaricales</taxon>
        <taxon>Marasmiineae</taxon>
        <taxon>Mycenaceae</taxon>
        <taxon>Mycena</taxon>
    </lineage>
</organism>
<keyword evidence="1" id="KW-0479">Metal-binding</keyword>
<name>A0AAD6Y772_9AGAR</name>
<dbReference type="InterPro" id="IPR011011">
    <property type="entry name" value="Znf_FYVE_PHD"/>
</dbReference>
<evidence type="ECO:0000313" key="7">
    <source>
        <dbReference type="Proteomes" id="UP001219525"/>
    </source>
</evidence>
<gene>
    <name evidence="6" type="ORF">GGX14DRAFT_576334</name>
</gene>
<dbReference type="Pfam" id="PF03615">
    <property type="entry name" value="GCM"/>
    <property type="match status" value="1"/>
</dbReference>
<keyword evidence="3" id="KW-0862">Zinc</keyword>
<dbReference type="SUPFAM" id="SSF90073">
    <property type="entry name" value="GCM domain"/>
    <property type="match status" value="1"/>
</dbReference>
<keyword evidence="2" id="KW-0863">Zinc-finger</keyword>
<dbReference type="GO" id="GO:0008270">
    <property type="term" value="F:zinc ion binding"/>
    <property type="evidence" value="ECO:0007669"/>
    <property type="project" value="UniProtKB-KW"/>
</dbReference>
<dbReference type="GO" id="GO:0006355">
    <property type="term" value="P:regulation of DNA-templated transcription"/>
    <property type="evidence" value="ECO:0007669"/>
    <property type="project" value="InterPro"/>
</dbReference>
<dbReference type="SUPFAM" id="SSF57903">
    <property type="entry name" value="FYVE/PHD zinc finger"/>
    <property type="match status" value="1"/>
</dbReference>
<evidence type="ECO:0000259" key="5">
    <source>
        <dbReference type="PROSITE" id="PS50807"/>
    </source>
</evidence>
<evidence type="ECO:0000256" key="4">
    <source>
        <dbReference type="SAM" id="MobiDB-lite"/>
    </source>
</evidence>
<dbReference type="EMBL" id="JARJCW010000098">
    <property type="protein sequence ID" value="KAJ7194389.1"/>
    <property type="molecule type" value="Genomic_DNA"/>
</dbReference>
<dbReference type="PROSITE" id="PS50807">
    <property type="entry name" value="GCM"/>
    <property type="match status" value="1"/>
</dbReference>
<feature type="region of interest" description="Disordered" evidence="4">
    <location>
        <begin position="1592"/>
        <end position="1684"/>
    </location>
</feature>
<dbReference type="GO" id="GO:0003677">
    <property type="term" value="F:DNA binding"/>
    <property type="evidence" value="ECO:0007669"/>
    <property type="project" value="InterPro"/>
</dbReference>
<sequence>MLALLRRLIGYPRNADRQEGHATCGPPPQIPPRVTRPDHDQAQQHPGHQPFPTPWALPASQNYIPHPPWSQLQHTFAPPPPIYPPYGYPPAGYYYPQLPGFFPHGYYVQPPPLPPQITPFLPGCLLPPAPMAPSTPPFHPLAPAPHALKNGVSGTLAAAVDVAQTPSQYQWVDGNVTFEWRAGEEPRGLNDSSWVFQSSGSRKEGVPDGAFNVDKKRCVGYIRCGCSNDDGTPSRIYRPLTGTKARQAQCQESCTTCNTRLNLIECPGHANVLTYHIEDAEGTRVVRKHLNLHGHPRVPVKRLSVAQTDALDELVRTNPNASAVELRVGAGTGQVPLGEIAPVMHSAAKARAEVEKSRARLGIGAKSQASSTFGLVDAFRKVKSGFDVPWIIDSDLLEQQYICMQTPLMRETFLEASVRSWHLETLEAESGRHGILTDGTHDFFRQGVLLTSLVFSPILLRWVAVLYTWIGGLDEAHHTTHFMHLIRSMFSACARAGLPVEDRILASILDFSTAQRNGFIEAFVAIMSSRIPGWDALSEHSRAAERENLRRRAQAVLLGCAVHWQRSVFRVKALIHGEFVLQFESLIRVLESPTSTPEQFIDAIEQIYRDYDELRGWISWWILPGNGAMIFPAMQLMSPELRARVSSSTNAVESSHNLLYLAAGRNHDLAEGCRRLLAVQLETEAAYQAVLSGDIQARFQGLVPRKASRLKPYYASDGPPDTRRRLDEVAELEEKLLGEKQALVVEIGGPKKRTRRKSKATDRASGAKASASTPKAKAAAKRARSASKTNSKLSSTSAVPSAEPATMVDEPNALVDTVQRDRRLIQGCKWHDNSCFIDALLEGLFRGFMEISEPVRHEFLRAMSIEARESGLYQLFQHFQQRRQQIEQQSDKPLDEQLEQLGRSLTAVQEEVKDLLSPGGEWDTGSWRRGLGGCARALLAKMIVTNTTPRVTAYFRILHNIHYECEEGHSSIKVQPDGPPIIPGFKTPNFLMMAQKYVETTKERIRLDDYLCHDIPTRGSTSLHDSPTIPCDNPECLDNLKPKLISTDWPLFLFFHPHVVSPLAAHIPQPLCSLLLDIHSEVEYTLVARIIFLNRLPIPHYQTKVRIDGRTYLYDGLERNGLLRELGALSVLEEDDPNTAYLVYVRTSRLLDKRTVRLCEDIEDDANDLPDVRCEITQNDLDTRTNTQDEFDLLAAKSLLMLASDDERRKSPPRDRPSTPMSESPLWCDVCNMFDPQGDNDDREVQCNTCRWWSHIGCLDSAVDYNSEDIEFKCSECSDNGTGRVIRGLSELNPKIILFPNPRVPNPHASGVLHFPAVFIRRDSAAAGSSKEYHFSWVSGTNFMPRLFGRDRKSCHDALANRGKLKPSQIGRVLLPRYMDPSWRQHHNQQLEDVLRTGLPAVAQILLDFDTSDHPVVMSLREWTRGGTKTVALDTAHWLQSSGLVLYPALEEALETASSHLLNHYGLQTLPFPEQQRRLTSVGFALLQILAAQVDLEEPLNLNGDFLEELKSRRVASHVLDYEATLAAMWQSCTTASTCDVLQTQKAHLLFQRKHIDYDASNQPPAFYRLLPAQSPATPRPPIPVIVKRRAETEHPDAPPPQKSRPTPRLKCKSAFKSAGKETSDDKSVGVGSNRRQVTFADAEDNEVESEEEFVPRPRSKRAAAPVERRVQPQRERKKVTAQK</sequence>
<proteinExistence type="predicted"/>
<feature type="region of interest" description="Disordered" evidence="4">
    <location>
        <begin position="14"/>
        <end position="53"/>
    </location>
</feature>
<dbReference type="InterPro" id="IPR001965">
    <property type="entry name" value="Znf_PHD"/>
</dbReference>